<evidence type="ECO:0000256" key="8">
    <source>
        <dbReference type="RuleBase" id="RU000461"/>
    </source>
</evidence>
<comment type="similarity">
    <text evidence="1 8">Belongs to the cytochrome P450 family.</text>
</comment>
<dbReference type="RefSeq" id="XP_022096634.1">
    <property type="nucleotide sequence ID" value="XM_022240942.1"/>
</dbReference>
<keyword evidence="5 7" id="KW-0408">Iron</keyword>
<dbReference type="GO" id="GO:0004497">
    <property type="term" value="F:monooxygenase activity"/>
    <property type="evidence" value="ECO:0007669"/>
    <property type="project" value="UniProtKB-KW"/>
</dbReference>
<evidence type="ECO:0000256" key="1">
    <source>
        <dbReference type="ARBA" id="ARBA00010617"/>
    </source>
</evidence>
<dbReference type="PANTHER" id="PTHR24286:SF384">
    <property type="entry name" value="P450, PUTATIVE (EUROFUNG)-RELATED"/>
    <property type="match status" value="1"/>
</dbReference>
<dbReference type="RefSeq" id="XP_022096633.1">
    <property type="nucleotide sequence ID" value="XM_022240941.1"/>
</dbReference>
<sequence length="508" mass="56900">MTVDTPIIGLVGQYIVPLALSMVILIVVRRLWYEYLIQNRDPAFDAPLPDGSMGWPLIGETISFALQGSEFYEKKFQQHGRLFKTHLFGRPTVRVRGAENIRKILHGENDIVTSYWPATSRLIFGTDCLSQSQGPFHTRLRKHVASAFSHTALAGYVSLVQPLIIDAIDDWCKAPAGVTAYPECRSLTFRVSGKVLCGFDYSKEETASLIDHFEDIFQCLFTLPINIPGSTLNKGLKARDLIAKKITENIQRKMDDDDTQDALRILMEQDMETGEIPSTSATVCRAIDLLVAGYASTASAACSIIRQLHDNKHVLIKVRRELKDHNMTQPGSPLTLQDMNQLKYVSNVIKETMRMSPPIGAAFRKALRTFELDGKQIPAGWTVLYSIRETVGSSDIFADRNNFDPDRFASERCEDRSGDRYNYCIFGGGPRSCIGKSFAVMLMRMLVIELARSCNWELLKPESVKINQLPTPHPVDGMPVRFTALNNVDHNANSVVFSCESEENPDAN</sequence>
<name>A0A8B7YTL6_ACAPL</name>
<dbReference type="InterPro" id="IPR036396">
    <property type="entry name" value="Cyt_P450_sf"/>
</dbReference>
<evidence type="ECO:0000256" key="9">
    <source>
        <dbReference type="SAM" id="Phobius"/>
    </source>
</evidence>
<dbReference type="PRINTS" id="PR00465">
    <property type="entry name" value="EP450IV"/>
</dbReference>
<gene>
    <name evidence="11 12" type="primary">LOC110982498</name>
</gene>
<dbReference type="GO" id="GO:0005506">
    <property type="term" value="F:iron ion binding"/>
    <property type="evidence" value="ECO:0007669"/>
    <property type="project" value="InterPro"/>
</dbReference>
<evidence type="ECO:0000256" key="6">
    <source>
        <dbReference type="ARBA" id="ARBA00023033"/>
    </source>
</evidence>
<evidence type="ECO:0000256" key="2">
    <source>
        <dbReference type="ARBA" id="ARBA00022617"/>
    </source>
</evidence>
<dbReference type="GO" id="GO:0020037">
    <property type="term" value="F:heme binding"/>
    <property type="evidence" value="ECO:0007669"/>
    <property type="project" value="InterPro"/>
</dbReference>
<dbReference type="AlphaFoldDB" id="A0A8B7YTL6"/>
<feature type="transmembrane region" description="Helical" evidence="9">
    <location>
        <begin position="6"/>
        <end position="28"/>
    </location>
</feature>
<keyword evidence="6 8" id="KW-0503">Monooxygenase</keyword>
<keyword evidence="10" id="KW-1185">Reference proteome</keyword>
<dbReference type="Proteomes" id="UP000694845">
    <property type="component" value="Unplaced"/>
</dbReference>
<dbReference type="OrthoDB" id="1372046at2759"/>
<dbReference type="GO" id="GO:0034653">
    <property type="term" value="P:retinoic acid catabolic process"/>
    <property type="evidence" value="ECO:0007669"/>
    <property type="project" value="UniProtKB-ARBA"/>
</dbReference>
<dbReference type="KEGG" id="aplc:110982498"/>
<evidence type="ECO:0000256" key="5">
    <source>
        <dbReference type="ARBA" id="ARBA00023004"/>
    </source>
</evidence>
<dbReference type="GO" id="GO:0016705">
    <property type="term" value="F:oxidoreductase activity, acting on paired donors, with incorporation or reduction of molecular oxygen"/>
    <property type="evidence" value="ECO:0007669"/>
    <property type="project" value="InterPro"/>
</dbReference>
<dbReference type="GeneID" id="110982498"/>
<keyword evidence="4 8" id="KW-0560">Oxidoreductase</keyword>
<keyword evidence="9" id="KW-0472">Membrane</keyword>
<dbReference type="PANTHER" id="PTHR24286">
    <property type="entry name" value="CYTOCHROME P450 26"/>
    <property type="match status" value="1"/>
</dbReference>
<keyword evidence="3 7" id="KW-0479">Metal-binding</keyword>
<evidence type="ECO:0000313" key="12">
    <source>
        <dbReference type="RefSeq" id="XP_022096634.1"/>
    </source>
</evidence>
<proteinExistence type="inferred from homology"/>
<evidence type="ECO:0000313" key="11">
    <source>
        <dbReference type="RefSeq" id="XP_022096633.1"/>
    </source>
</evidence>
<evidence type="ECO:0000256" key="4">
    <source>
        <dbReference type="ARBA" id="ARBA00023002"/>
    </source>
</evidence>
<dbReference type="OMA" id="KLWNLYC"/>
<dbReference type="Gene3D" id="1.10.630.10">
    <property type="entry name" value="Cytochrome P450"/>
    <property type="match status" value="1"/>
</dbReference>
<dbReference type="SUPFAM" id="SSF48264">
    <property type="entry name" value="Cytochrome P450"/>
    <property type="match status" value="1"/>
</dbReference>
<dbReference type="InterPro" id="IPR001128">
    <property type="entry name" value="Cyt_P450"/>
</dbReference>
<evidence type="ECO:0000256" key="3">
    <source>
        <dbReference type="ARBA" id="ARBA00022723"/>
    </source>
</evidence>
<comment type="cofactor">
    <cofactor evidence="7">
        <name>heme</name>
        <dbReference type="ChEBI" id="CHEBI:30413"/>
    </cofactor>
</comment>
<feature type="binding site" description="axial binding residue" evidence="7">
    <location>
        <position position="433"/>
    </location>
    <ligand>
        <name>heme</name>
        <dbReference type="ChEBI" id="CHEBI:30413"/>
    </ligand>
    <ligandPart>
        <name>Fe</name>
        <dbReference type="ChEBI" id="CHEBI:18248"/>
    </ligandPart>
</feature>
<keyword evidence="2 7" id="KW-0349">Heme</keyword>
<evidence type="ECO:0000256" key="7">
    <source>
        <dbReference type="PIRSR" id="PIRSR602403-1"/>
    </source>
</evidence>
<dbReference type="Pfam" id="PF00067">
    <property type="entry name" value="p450"/>
    <property type="match status" value="1"/>
</dbReference>
<dbReference type="InterPro" id="IPR017972">
    <property type="entry name" value="Cyt_P450_CS"/>
</dbReference>
<reference evidence="11 12" key="1">
    <citation type="submission" date="2025-04" db="UniProtKB">
        <authorList>
            <consortium name="RefSeq"/>
        </authorList>
    </citation>
    <scope>IDENTIFICATION</scope>
</reference>
<dbReference type="GO" id="GO:0016125">
    <property type="term" value="P:sterol metabolic process"/>
    <property type="evidence" value="ECO:0007669"/>
    <property type="project" value="TreeGrafter"/>
</dbReference>
<protein>
    <submittedName>
        <fullName evidence="11 12">Cytochrome P450 26A1-like</fullName>
    </submittedName>
</protein>
<dbReference type="PROSITE" id="PS00086">
    <property type="entry name" value="CYTOCHROME_P450"/>
    <property type="match status" value="1"/>
</dbReference>
<dbReference type="InterPro" id="IPR002403">
    <property type="entry name" value="Cyt_P450_E_grp-IV"/>
</dbReference>
<evidence type="ECO:0000313" key="10">
    <source>
        <dbReference type="Proteomes" id="UP000694845"/>
    </source>
</evidence>
<keyword evidence="9" id="KW-1133">Transmembrane helix</keyword>
<organism evidence="10 12">
    <name type="scientific">Acanthaster planci</name>
    <name type="common">Crown-of-thorns starfish</name>
    <dbReference type="NCBI Taxonomy" id="133434"/>
    <lineage>
        <taxon>Eukaryota</taxon>
        <taxon>Metazoa</taxon>
        <taxon>Echinodermata</taxon>
        <taxon>Eleutherozoa</taxon>
        <taxon>Asterozoa</taxon>
        <taxon>Asteroidea</taxon>
        <taxon>Valvatacea</taxon>
        <taxon>Valvatida</taxon>
        <taxon>Acanthasteridae</taxon>
        <taxon>Acanthaster</taxon>
    </lineage>
</organism>
<accession>A0A8B7YTL6</accession>
<keyword evidence="9" id="KW-0812">Transmembrane</keyword>